<feature type="signal peptide" evidence="1">
    <location>
        <begin position="1"/>
        <end position="19"/>
    </location>
</feature>
<evidence type="ECO:0000313" key="2">
    <source>
        <dbReference type="EMBL" id="GBC98017.1"/>
    </source>
</evidence>
<keyword evidence="1" id="KW-0732">Signal</keyword>
<proteinExistence type="predicted"/>
<protein>
    <submittedName>
        <fullName evidence="2">Uncharacterized protein</fullName>
    </submittedName>
</protein>
<comment type="caution">
    <text evidence="2">The sequence shown here is derived from an EMBL/GenBank/DDBJ whole genome shotgun (WGS) entry which is preliminary data.</text>
</comment>
<sequence length="143" mass="15654">MRWVSVAVATIAVVSFCGAQQTPSDVAFGGEFFFRFRAAAGGLSPEERAGVVQERLTQVFTNLYARGALPAVSTRYHGGWATVWVTGVLFATVTINDARANGTTVRHLARQWSHRTARALRTILPSPKLARSLTRPLWLAQAR</sequence>
<evidence type="ECO:0000256" key="1">
    <source>
        <dbReference type="SAM" id="SignalP"/>
    </source>
</evidence>
<reference evidence="3" key="1">
    <citation type="submission" date="2017-09" db="EMBL/GenBank/DDBJ databases">
        <title>Metaegenomics of thermophilic ammonia-oxidizing enrichment culture.</title>
        <authorList>
            <person name="Kato S."/>
            <person name="Suzuki K."/>
        </authorList>
    </citation>
    <scope>NUCLEOTIDE SEQUENCE [LARGE SCALE GENOMIC DNA]</scope>
</reference>
<dbReference type="Proteomes" id="UP000236173">
    <property type="component" value="Unassembled WGS sequence"/>
</dbReference>
<feature type="chain" id="PRO_5014152434" evidence="1">
    <location>
        <begin position="20"/>
        <end position="143"/>
    </location>
</feature>
<evidence type="ECO:0000313" key="3">
    <source>
        <dbReference type="Proteomes" id="UP000236173"/>
    </source>
</evidence>
<name>A0A2H5XA81_9BACT</name>
<gene>
    <name evidence="2" type="ORF">HRbin17_00512</name>
</gene>
<dbReference type="AlphaFoldDB" id="A0A2H5XA81"/>
<dbReference type="EMBL" id="BEHT01000005">
    <property type="protein sequence ID" value="GBC98017.1"/>
    <property type="molecule type" value="Genomic_DNA"/>
</dbReference>
<organism evidence="2 3">
    <name type="scientific">Candidatus Fervidibacter japonicus</name>
    <dbReference type="NCBI Taxonomy" id="2035412"/>
    <lineage>
        <taxon>Bacteria</taxon>
        <taxon>Candidatus Fervidibacterota</taxon>
        <taxon>Candidatus Fervidibacter</taxon>
    </lineage>
</organism>
<accession>A0A2H5XA81</accession>